<dbReference type="Proteomes" id="UP000619486">
    <property type="component" value="Unassembled WGS sequence"/>
</dbReference>
<dbReference type="InterPro" id="IPR006637">
    <property type="entry name" value="ChW"/>
</dbReference>
<name>A0A918HJL5_9ACTN</name>
<dbReference type="AlphaFoldDB" id="A0A918HJL5"/>
<sequence length="105" mass="11380">MGQNRAIEALEITAYGVGWFCAQAHTRNVGWGPKETCAEGGQTITIGTTGQNRPMEAIRFSSTKTVWANAHVQNEGYTGFSIGTWIEVGTTGKNQNLEAISMSFH</sequence>
<evidence type="ECO:0000313" key="1">
    <source>
        <dbReference type="EMBL" id="GGT67595.1"/>
    </source>
</evidence>
<proteinExistence type="predicted"/>
<reference evidence="1" key="2">
    <citation type="submission" date="2020-09" db="EMBL/GenBank/DDBJ databases">
        <authorList>
            <person name="Sun Q."/>
            <person name="Ohkuma M."/>
        </authorList>
    </citation>
    <scope>NUCLEOTIDE SEQUENCE</scope>
    <source>
        <strain evidence="1">JCM 3172</strain>
    </source>
</reference>
<dbReference type="Pfam" id="PF07538">
    <property type="entry name" value="ChW"/>
    <property type="match status" value="1"/>
</dbReference>
<keyword evidence="2" id="KW-1185">Reference proteome</keyword>
<comment type="caution">
    <text evidence="1">The sequence shown here is derived from an EMBL/GenBank/DDBJ whole genome shotgun (WGS) entry which is preliminary data.</text>
</comment>
<gene>
    <name evidence="1" type="ORF">GCM10014713_69780</name>
</gene>
<organism evidence="1 2">
    <name type="scientific">Streptomyces purpureus</name>
    <dbReference type="NCBI Taxonomy" id="1951"/>
    <lineage>
        <taxon>Bacteria</taxon>
        <taxon>Bacillati</taxon>
        <taxon>Actinomycetota</taxon>
        <taxon>Actinomycetes</taxon>
        <taxon>Kitasatosporales</taxon>
        <taxon>Streptomycetaceae</taxon>
        <taxon>Streptomyces</taxon>
    </lineage>
</organism>
<protein>
    <submittedName>
        <fullName evidence="1">Uncharacterized protein</fullName>
    </submittedName>
</protein>
<reference evidence="1" key="1">
    <citation type="journal article" date="2014" name="Int. J. Syst. Evol. Microbiol.">
        <title>Complete genome sequence of Corynebacterium casei LMG S-19264T (=DSM 44701T), isolated from a smear-ripened cheese.</title>
        <authorList>
            <consortium name="US DOE Joint Genome Institute (JGI-PGF)"/>
            <person name="Walter F."/>
            <person name="Albersmeier A."/>
            <person name="Kalinowski J."/>
            <person name="Ruckert C."/>
        </authorList>
    </citation>
    <scope>NUCLEOTIDE SEQUENCE</scope>
    <source>
        <strain evidence="1">JCM 3172</strain>
    </source>
</reference>
<dbReference type="EMBL" id="BMQQ01000074">
    <property type="protein sequence ID" value="GGT67595.1"/>
    <property type="molecule type" value="Genomic_DNA"/>
</dbReference>
<accession>A0A918HJL5</accession>
<evidence type="ECO:0000313" key="2">
    <source>
        <dbReference type="Proteomes" id="UP000619486"/>
    </source>
</evidence>